<evidence type="ECO:0000313" key="1">
    <source>
        <dbReference type="Proteomes" id="UP000694844"/>
    </source>
</evidence>
<dbReference type="KEGG" id="cvn:111117800"/>
<organism evidence="1 2">
    <name type="scientific">Crassostrea virginica</name>
    <name type="common">Eastern oyster</name>
    <dbReference type="NCBI Taxonomy" id="6565"/>
    <lineage>
        <taxon>Eukaryota</taxon>
        <taxon>Metazoa</taxon>
        <taxon>Spiralia</taxon>
        <taxon>Lophotrochozoa</taxon>
        <taxon>Mollusca</taxon>
        <taxon>Bivalvia</taxon>
        <taxon>Autobranchia</taxon>
        <taxon>Pteriomorphia</taxon>
        <taxon>Ostreida</taxon>
        <taxon>Ostreoidea</taxon>
        <taxon>Ostreidae</taxon>
        <taxon>Crassostrea</taxon>
    </lineage>
</organism>
<accession>A0A8B8CAF6</accession>
<proteinExistence type="predicted"/>
<dbReference type="OrthoDB" id="2020070at2759"/>
<reference evidence="2" key="1">
    <citation type="submission" date="2025-08" db="UniProtKB">
        <authorList>
            <consortium name="RefSeq"/>
        </authorList>
    </citation>
    <scope>IDENTIFICATION</scope>
    <source>
        <tissue evidence="2">Whole sample</tissue>
    </source>
</reference>
<dbReference type="Gene3D" id="3.90.550.10">
    <property type="entry name" value="Spore Coat Polysaccharide Biosynthesis Protein SpsA, Chain A"/>
    <property type="match status" value="1"/>
</dbReference>
<dbReference type="SUPFAM" id="SSF53448">
    <property type="entry name" value="Nucleotide-diphospho-sugar transferases"/>
    <property type="match status" value="1"/>
</dbReference>
<dbReference type="GeneID" id="111117800"/>
<dbReference type="RefSeq" id="XP_022312737.1">
    <property type="nucleotide sequence ID" value="XM_022457029.1"/>
</dbReference>
<gene>
    <name evidence="2" type="primary">LOC111117800</name>
</gene>
<evidence type="ECO:0000313" key="2">
    <source>
        <dbReference type="RefSeq" id="XP_022312737.1"/>
    </source>
</evidence>
<dbReference type="AlphaFoldDB" id="A0A8B8CAF6"/>
<protein>
    <submittedName>
        <fullName evidence="2">Uncharacterized protein LOC111117800</fullName>
    </submittedName>
</protein>
<sequence length="373" mass="43324">MKTLTTLFSVRSPGMARKNKRLQLLICVTLIFGICQMINSKWNFLNLRNYLDQPITVHEEKTHRRQDDKTRYHGYPLASKSSIHPDLRIIVVVYNRPHSLERLLNSLNEANYFKDKVQLDVWIDRSKKDGSIHYGTYYTASQFRFLHGGYKIHNHTQHVGIYGQWIGTWNPAPESSEIAVILEDDLTVSKHFYRWLKNVHKKYDGRTDVAGYALQGRSIKHGGAAGNLRGPDNDVCFLYPILGTWGFSPHRESWRHFVEWYQTASRDPTFQPLVPGILPTQWWQVFQKQGKVDGMWSMWHIYHAWNNKLWTLYPNLPDSRGLTISWREAGLHYKGGNSPADPLLQEWEPAYNDLPGTPAKLDVNGKVISVKIR</sequence>
<name>A0A8B8CAF6_CRAVI</name>
<dbReference type="InterPro" id="IPR029044">
    <property type="entry name" value="Nucleotide-diphossugar_trans"/>
</dbReference>
<dbReference type="PANTHER" id="PTHR33604:SF3">
    <property type="entry name" value="OSJNBA0004B13.7 PROTEIN"/>
    <property type="match status" value="1"/>
</dbReference>
<dbReference type="PANTHER" id="PTHR33604">
    <property type="entry name" value="OSJNBA0004B13.7 PROTEIN"/>
    <property type="match status" value="1"/>
</dbReference>
<keyword evidence="1" id="KW-1185">Reference proteome</keyword>
<dbReference type="Proteomes" id="UP000694844">
    <property type="component" value="Chromosome 10"/>
</dbReference>